<dbReference type="Gene3D" id="3.30.300.30">
    <property type="match status" value="1"/>
</dbReference>
<keyword evidence="6" id="KW-1185">Reference proteome</keyword>
<dbReference type="PANTHER" id="PTHR43352:SF1">
    <property type="entry name" value="ANTHRANILATE--COA LIGASE"/>
    <property type="match status" value="1"/>
</dbReference>
<reference evidence="5 6" key="1">
    <citation type="submission" date="2018-05" db="EMBL/GenBank/DDBJ databases">
        <title>Genomic Encyclopedia of Archaeal and Bacterial Type Strains, Phase II (KMG-II): from individual species to whole genera.</title>
        <authorList>
            <person name="Goeker M."/>
        </authorList>
    </citation>
    <scope>NUCLEOTIDE SEQUENCE [LARGE SCALE GENOMIC DNA]</scope>
    <source>
        <strain evidence="5 6">DSM 22214</strain>
    </source>
</reference>
<dbReference type="InterPro" id="IPR000873">
    <property type="entry name" value="AMP-dep_synth/lig_dom"/>
</dbReference>
<dbReference type="PANTHER" id="PTHR43352">
    <property type="entry name" value="ACETYL-COA SYNTHETASE"/>
    <property type="match status" value="1"/>
</dbReference>
<organism evidence="5 6">
    <name type="scientific">Arcicella aurantiaca</name>
    <dbReference type="NCBI Taxonomy" id="591202"/>
    <lineage>
        <taxon>Bacteria</taxon>
        <taxon>Pseudomonadati</taxon>
        <taxon>Bacteroidota</taxon>
        <taxon>Cytophagia</taxon>
        <taxon>Cytophagales</taxon>
        <taxon>Flectobacillaceae</taxon>
        <taxon>Arcicella</taxon>
    </lineage>
</organism>
<dbReference type="InterPro" id="IPR025110">
    <property type="entry name" value="AMP-bd_C"/>
</dbReference>
<dbReference type="RefSeq" id="WP_109744979.1">
    <property type="nucleotide sequence ID" value="NZ_QGGO01000034.1"/>
</dbReference>
<sequence length="523" mass="60030">MLKSATLNLAEILLRKSDRMSDDSPSVIFEEDIYTRRQIRNATEKLGAYLESKYITPDDRVILLLNDTPFFVVAFLAVISVGAIPVPINPKISVESLDAILQDSRPRGIFVEECELKRLIQVSNLEIFKENIFVQDKFSSQKIEHSYNSLLPHWETKNLSDKFNYYHKKPESVAFWQYTSGTTGFPKAVMHTQEVMLHNTEQFAKNTLHINSKDIILSVPKMFFGYGLGNSLFFPLLTGSTVILEAGWFDVEELIENIDFHAPTVLFAVPKVYSLILKKADTLRKGVFDSVRLFYSAGSHLPKSLNERWEKHFGKPILDGIGSTEIGHVFISNNIENPLKGKTGFPVNGYEVKICDENCNIVNNQEVGELWVKPNYKLLGYWENNSATLQKYCNGWYKSGDLFMKNIDNSFSYVGRADDLFKVNGRWIAPLEIEQAILTNFEIIEDAALIGVQDEDENEIPVMYLQTAFDDDTLNSKINQYLVNHFERYKIPYTYIQKREFPRNENGKLLRKKLALSYQQKTA</sequence>
<dbReference type="Gene3D" id="3.40.50.12780">
    <property type="entry name" value="N-terminal domain of ligase-like"/>
    <property type="match status" value="1"/>
</dbReference>
<protein>
    <submittedName>
        <fullName evidence="5">Acyl-CoA synthetase (AMP-forming)/AMP-acid ligase II</fullName>
    </submittedName>
</protein>
<proteinExistence type="predicted"/>
<comment type="caution">
    <text evidence="5">The sequence shown here is derived from an EMBL/GenBank/DDBJ whole genome shotgun (WGS) entry which is preliminary data.</text>
</comment>
<dbReference type="OrthoDB" id="9778383at2"/>
<dbReference type="Pfam" id="PF13193">
    <property type="entry name" value="AMP-binding_C"/>
    <property type="match status" value="1"/>
</dbReference>
<keyword evidence="2" id="KW-0812">Transmembrane</keyword>
<dbReference type="GO" id="GO:0016878">
    <property type="term" value="F:acid-thiol ligase activity"/>
    <property type="evidence" value="ECO:0007669"/>
    <property type="project" value="TreeGrafter"/>
</dbReference>
<evidence type="ECO:0000313" key="6">
    <source>
        <dbReference type="Proteomes" id="UP000245489"/>
    </source>
</evidence>
<evidence type="ECO:0000259" key="3">
    <source>
        <dbReference type="Pfam" id="PF00501"/>
    </source>
</evidence>
<gene>
    <name evidence="5" type="ORF">LV89_04321</name>
</gene>
<dbReference type="InterPro" id="IPR045851">
    <property type="entry name" value="AMP-bd_C_sf"/>
</dbReference>
<dbReference type="GO" id="GO:0044550">
    <property type="term" value="P:secondary metabolite biosynthetic process"/>
    <property type="evidence" value="ECO:0007669"/>
    <property type="project" value="TreeGrafter"/>
</dbReference>
<dbReference type="AlphaFoldDB" id="A0A316DIA3"/>
<dbReference type="SUPFAM" id="SSF56801">
    <property type="entry name" value="Acetyl-CoA synthetase-like"/>
    <property type="match status" value="1"/>
</dbReference>
<dbReference type="EMBL" id="QGGO01000034">
    <property type="protein sequence ID" value="PWK17605.1"/>
    <property type="molecule type" value="Genomic_DNA"/>
</dbReference>
<dbReference type="InterPro" id="IPR042099">
    <property type="entry name" value="ANL_N_sf"/>
</dbReference>
<feature type="domain" description="AMP-dependent synthetase/ligase" evidence="3">
    <location>
        <begin position="19"/>
        <end position="382"/>
    </location>
</feature>
<keyword evidence="2" id="KW-1133">Transmembrane helix</keyword>
<keyword evidence="1 5" id="KW-0436">Ligase</keyword>
<keyword evidence="2" id="KW-0472">Membrane</keyword>
<dbReference type="Proteomes" id="UP000245489">
    <property type="component" value="Unassembled WGS sequence"/>
</dbReference>
<evidence type="ECO:0000256" key="1">
    <source>
        <dbReference type="ARBA" id="ARBA00022598"/>
    </source>
</evidence>
<evidence type="ECO:0000256" key="2">
    <source>
        <dbReference type="SAM" id="Phobius"/>
    </source>
</evidence>
<evidence type="ECO:0000259" key="4">
    <source>
        <dbReference type="Pfam" id="PF13193"/>
    </source>
</evidence>
<feature type="domain" description="AMP-binding enzyme C-terminal" evidence="4">
    <location>
        <begin position="432"/>
        <end position="508"/>
    </location>
</feature>
<evidence type="ECO:0000313" key="5">
    <source>
        <dbReference type="EMBL" id="PWK17605.1"/>
    </source>
</evidence>
<name>A0A316DIA3_9BACT</name>
<feature type="transmembrane region" description="Helical" evidence="2">
    <location>
        <begin position="70"/>
        <end position="88"/>
    </location>
</feature>
<accession>A0A316DIA3</accession>
<dbReference type="Pfam" id="PF00501">
    <property type="entry name" value="AMP-binding"/>
    <property type="match status" value="1"/>
</dbReference>